<feature type="region of interest" description="Disordered" evidence="1">
    <location>
        <begin position="1"/>
        <end position="41"/>
    </location>
</feature>
<accession>A0A917BT01</accession>
<proteinExistence type="predicted"/>
<feature type="compositionally biased region" description="Basic and acidic residues" evidence="1">
    <location>
        <begin position="281"/>
        <end position="296"/>
    </location>
</feature>
<gene>
    <name evidence="2" type="ORF">GCM10011366_26800</name>
</gene>
<dbReference type="AlphaFoldDB" id="A0A917BT01"/>
<reference evidence="2" key="2">
    <citation type="submission" date="2020-09" db="EMBL/GenBank/DDBJ databases">
        <authorList>
            <person name="Sun Q."/>
            <person name="Zhou Y."/>
        </authorList>
    </citation>
    <scope>NUCLEOTIDE SEQUENCE</scope>
    <source>
        <strain evidence="2">CGMCC 1.12160</strain>
    </source>
</reference>
<dbReference type="Proteomes" id="UP000605670">
    <property type="component" value="Unassembled WGS sequence"/>
</dbReference>
<keyword evidence="3" id="KW-1185">Reference proteome</keyword>
<feature type="compositionally biased region" description="Basic and acidic residues" evidence="1">
    <location>
        <begin position="348"/>
        <end position="357"/>
    </location>
</feature>
<feature type="compositionally biased region" description="Basic and acidic residues" evidence="1">
    <location>
        <begin position="369"/>
        <end position="385"/>
    </location>
</feature>
<feature type="region of interest" description="Disordered" evidence="1">
    <location>
        <begin position="222"/>
        <end position="297"/>
    </location>
</feature>
<evidence type="ECO:0000313" key="2">
    <source>
        <dbReference type="EMBL" id="GGF57594.1"/>
    </source>
</evidence>
<feature type="region of interest" description="Disordered" evidence="1">
    <location>
        <begin position="345"/>
        <end position="391"/>
    </location>
</feature>
<feature type="compositionally biased region" description="Acidic residues" evidence="1">
    <location>
        <begin position="231"/>
        <end position="249"/>
    </location>
</feature>
<dbReference type="EMBL" id="BMEM01000005">
    <property type="protein sequence ID" value="GGF57594.1"/>
    <property type="molecule type" value="Genomic_DNA"/>
</dbReference>
<sequence length="391" mass="40680">MAADVEVHIGPQDVQGDDVGRGHGHSLGGRHSSRVGTMADSAPDPVAAEALARAVDAVYAVAPEAFVATRKEQVARLRAEGLREVATQVAALSKPSVAAAAVNALVRADDPVVEELLDVGARMRHAQSAMDMAALAGLRGERDDLLAAWVAAARAHSPGGSLTAAVEAEVRDTAVAALADAAATEVVTSGSLTRGLSYSGFGEVDVADAVARTSTGVVFTRIEGGRAAREEPEEPVEQEEPEEPEEPVEPAEAQEQVEPPEPEAQERVEPAGPEAAEPAEPVEHQDGKATADRVAELEMELDEAEKAVAAARAARKAAADADQKAADDAEVAREQVAQAERLLAQARAHQDTADASRTKAAAALESAEEDLRSARDQRDLARAALEEAEDS</sequence>
<protein>
    <submittedName>
        <fullName evidence="2">Uncharacterized protein</fullName>
    </submittedName>
</protein>
<name>A0A917BT01_9MICO</name>
<organism evidence="2 3">
    <name type="scientific">Ornithinimicrobium tianjinense</name>
    <dbReference type="NCBI Taxonomy" id="1195761"/>
    <lineage>
        <taxon>Bacteria</taxon>
        <taxon>Bacillati</taxon>
        <taxon>Actinomycetota</taxon>
        <taxon>Actinomycetes</taxon>
        <taxon>Micrococcales</taxon>
        <taxon>Ornithinimicrobiaceae</taxon>
        <taxon>Ornithinimicrobium</taxon>
    </lineage>
</organism>
<evidence type="ECO:0000256" key="1">
    <source>
        <dbReference type="SAM" id="MobiDB-lite"/>
    </source>
</evidence>
<evidence type="ECO:0000313" key="3">
    <source>
        <dbReference type="Proteomes" id="UP000605670"/>
    </source>
</evidence>
<reference evidence="2" key="1">
    <citation type="journal article" date="2014" name="Int. J. Syst. Evol. Microbiol.">
        <title>Complete genome sequence of Corynebacterium casei LMG S-19264T (=DSM 44701T), isolated from a smear-ripened cheese.</title>
        <authorList>
            <consortium name="US DOE Joint Genome Institute (JGI-PGF)"/>
            <person name="Walter F."/>
            <person name="Albersmeier A."/>
            <person name="Kalinowski J."/>
            <person name="Ruckert C."/>
        </authorList>
    </citation>
    <scope>NUCLEOTIDE SEQUENCE</scope>
    <source>
        <strain evidence="2">CGMCC 1.12160</strain>
    </source>
</reference>
<feature type="compositionally biased region" description="Low complexity" evidence="1">
    <location>
        <begin position="270"/>
        <end position="279"/>
    </location>
</feature>
<comment type="caution">
    <text evidence="2">The sequence shown here is derived from an EMBL/GenBank/DDBJ whole genome shotgun (WGS) entry which is preliminary data.</text>
</comment>